<evidence type="ECO:0000256" key="10">
    <source>
        <dbReference type="ARBA" id="ARBA00023319"/>
    </source>
</evidence>
<dbReference type="PROSITE" id="PS50835">
    <property type="entry name" value="IG_LIKE"/>
    <property type="match status" value="1"/>
</dbReference>
<dbReference type="Gene3D" id="3.80.10.10">
    <property type="entry name" value="Ribonuclease Inhibitor"/>
    <property type="match status" value="2"/>
</dbReference>
<dbReference type="SUPFAM" id="SSF49265">
    <property type="entry name" value="Fibronectin type III"/>
    <property type="match status" value="1"/>
</dbReference>
<keyword evidence="2" id="KW-0433">Leucine-rich repeat</keyword>
<dbReference type="GO" id="GO:0016020">
    <property type="term" value="C:membrane"/>
    <property type="evidence" value="ECO:0007669"/>
    <property type="project" value="UniProtKB-SubCell"/>
</dbReference>
<comment type="subcellular location">
    <subcellularLocation>
        <location evidence="1">Membrane</location>
        <topology evidence="1">Single-pass membrane protein</topology>
    </subcellularLocation>
</comment>
<evidence type="ECO:0000256" key="11">
    <source>
        <dbReference type="SAM" id="MobiDB-lite"/>
    </source>
</evidence>
<dbReference type="InterPro" id="IPR036179">
    <property type="entry name" value="Ig-like_dom_sf"/>
</dbReference>
<keyword evidence="10" id="KW-0393">Immunoglobulin domain</keyword>
<dbReference type="Ensembl" id="ENSEBUT00000021836.1">
    <property type="protein sequence ID" value="ENSEBUP00000021260.1"/>
    <property type="gene ID" value="ENSEBUG00000013141.1"/>
</dbReference>
<dbReference type="Pfam" id="PF13855">
    <property type="entry name" value="LRR_8"/>
    <property type="match status" value="2"/>
</dbReference>
<feature type="compositionally biased region" description="Low complexity" evidence="11">
    <location>
        <begin position="88"/>
        <end position="99"/>
    </location>
</feature>
<dbReference type="InterPro" id="IPR013098">
    <property type="entry name" value="Ig_I-set"/>
</dbReference>
<evidence type="ECO:0000256" key="12">
    <source>
        <dbReference type="SAM" id="Phobius"/>
    </source>
</evidence>
<evidence type="ECO:0000256" key="6">
    <source>
        <dbReference type="ARBA" id="ARBA00022989"/>
    </source>
</evidence>
<keyword evidence="9" id="KW-0325">Glycoprotein</keyword>
<dbReference type="InterPro" id="IPR003599">
    <property type="entry name" value="Ig_sub"/>
</dbReference>
<keyword evidence="15" id="KW-1185">Reference proteome</keyword>
<dbReference type="Proteomes" id="UP000694388">
    <property type="component" value="Unplaced"/>
</dbReference>
<dbReference type="InterPro" id="IPR032675">
    <property type="entry name" value="LRR_dom_sf"/>
</dbReference>
<dbReference type="Pfam" id="PF07679">
    <property type="entry name" value="I-set"/>
    <property type="match status" value="1"/>
</dbReference>
<dbReference type="SMART" id="SM00369">
    <property type="entry name" value="LRR_TYP"/>
    <property type="match status" value="9"/>
</dbReference>
<evidence type="ECO:0000256" key="7">
    <source>
        <dbReference type="ARBA" id="ARBA00023136"/>
    </source>
</evidence>
<reference evidence="14" key="1">
    <citation type="submission" date="2025-08" db="UniProtKB">
        <authorList>
            <consortium name="Ensembl"/>
        </authorList>
    </citation>
    <scope>IDENTIFICATION</scope>
</reference>
<dbReference type="FunFam" id="3.80.10.10:FF:000770">
    <property type="entry name" value="Uncharacterized protein"/>
    <property type="match status" value="1"/>
</dbReference>
<keyword evidence="8" id="KW-1015">Disulfide bond</keyword>
<reference evidence="14" key="2">
    <citation type="submission" date="2025-09" db="UniProtKB">
        <authorList>
            <consortium name="Ensembl"/>
        </authorList>
    </citation>
    <scope>IDENTIFICATION</scope>
</reference>
<keyword evidence="4" id="KW-0732">Signal</keyword>
<dbReference type="InterPro" id="IPR036116">
    <property type="entry name" value="FN3_sf"/>
</dbReference>
<dbReference type="InterPro" id="IPR007110">
    <property type="entry name" value="Ig-like_dom"/>
</dbReference>
<dbReference type="PROSITE" id="PS51450">
    <property type="entry name" value="LRR"/>
    <property type="match status" value="1"/>
</dbReference>
<evidence type="ECO:0000256" key="1">
    <source>
        <dbReference type="ARBA" id="ARBA00004167"/>
    </source>
</evidence>
<evidence type="ECO:0000256" key="8">
    <source>
        <dbReference type="ARBA" id="ARBA00023157"/>
    </source>
</evidence>
<keyword evidence="5" id="KW-0677">Repeat</keyword>
<dbReference type="InterPro" id="IPR013783">
    <property type="entry name" value="Ig-like_fold"/>
</dbReference>
<dbReference type="SMART" id="SM00082">
    <property type="entry name" value="LRRCT"/>
    <property type="match status" value="1"/>
</dbReference>
<evidence type="ECO:0000259" key="13">
    <source>
        <dbReference type="PROSITE" id="PS50835"/>
    </source>
</evidence>
<dbReference type="PANTHER" id="PTHR24366:SF161">
    <property type="entry name" value="TIR DOMAIN-CONTAINING PROTEIN"/>
    <property type="match status" value="1"/>
</dbReference>
<evidence type="ECO:0000256" key="4">
    <source>
        <dbReference type="ARBA" id="ARBA00022729"/>
    </source>
</evidence>
<dbReference type="FunFam" id="2.60.40.10:FF:000076">
    <property type="entry name" value="Leucine-rich repeat and Ig domain-containing 4"/>
    <property type="match status" value="1"/>
</dbReference>
<evidence type="ECO:0000256" key="2">
    <source>
        <dbReference type="ARBA" id="ARBA00022614"/>
    </source>
</evidence>
<dbReference type="InterPro" id="IPR001611">
    <property type="entry name" value="Leu-rich_rpt"/>
</dbReference>
<keyword evidence="3 12" id="KW-0812">Transmembrane</keyword>
<name>A0A8C4QXV3_EPTBU</name>
<protein>
    <submittedName>
        <fullName evidence="14">Si:ch211-180f4.1</fullName>
    </submittedName>
</protein>
<dbReference type="SUPFAM" id="SSF48726">
    <property type="entry name" value="Immunoglobulin"/>
    <property type="match status" value="1"/>
</dbReference>
<feature type="compositionally biased region" description="Low complexity" evidence="11">
    <location>
        <begin position="59"/>
        <end position="77"/>
    </location>
</feature>
<dbReference type="SUPFAM" id="SSF52058">
    <property type="entry name" value="L domain-like"/>
    <property type="match status" value="1"/>
</dbReference>
<feature type="region of interest" description="Disordered" evidence="11">
    <location>
        <begin position="59"/>
        <end position="99"/>
    </location>
</feature>
<feature type="domain" description="Ig-like" evidence="13">
    <location>
        <begin position="574"/>
        <end position="665"/>
    </location>
</feature>
<dbReference type="SMART" id="SM00409">
    <property type="entry name" value="IG"/>
    <property type="match status" value="1"/>
</dbReference>
<dbReference type="SMART" id="SM00365">
    <property type="entry name" value="LRR_SD22"/>
    <property type="match status" value="3"/>
</dbReference>
<sequence>MGRDRPGEARKGIARGSTDSYKTMSSLKVLCLLVFFFTASTASTITAPTTAATVSTATAASSSSSTTTMTELSTAMTVASPAVETIRTSSPAETSTSATLASLPTTKMPIILEMTNQLPTRKTTLLAESATLSTSKSLISVHIIESTVVERKVETALPTTEATVSSARKRSMIATMSSVPLCPVLCVCEIRPWFTPRSTHRQARTVDCNGQQLPVVPPGILPDTEVLLLQGNAMMRAKPFSEHTPNLTDLDLSQNRLTSLPDSGLAGLSHLVTLHLEENGLVLLPGGTLHELSSLQELYLNHNLIKAVAPSAFRGLHSLLRLHLNANRLRSINAYWFAETPKLEVLTLGDNPVASVEARTFCTLPALRSLVLAGTHLTELPDEMFFGLDSLESLSLHRNRFKRVPSVALHRVSTLKFLDLNQNLITHLAPGDFRGMPHLRDIALNAMPHLALFDAFAFDDLPELRRLEATGNSRLCYVDRHAFRAVPHLEIMLFSGASLPALAPASPRSLPGLRELDLRGNPLRCDCANSWLANSSTFPRLLEPQKTLCASPPALEGLRIHEAPIPASGSPCPPMIAPLALPRRLEVLSGTRISLHCRAVGDPEPTLHWVTPGGQRLVVGSKSYRATVDSDGTLCLNAAVVGDVGLYTCVARNVAGVDTRSVALQVNASAGSIPSLQLGVTHAADHFILISWALGGRDTRKGTVRRWSMATVHVHSGHGSYMAHVPVAVREYNLTHLTPGTRYEVCLTVAAPRRQIERSCVNATTKALQLVTKNGFGKRAGMILATLLAGLLIAAGLALLTACAARYLHRSLYSQSFKAYGLASIASSSSSIPLNDLYPPLIALWESDGEREKEALYVDYRPESLCIDTSKSYMG</sequence>
<evidence type="ECO:0000313" key="15">
    <source>
        <dbReference type="Proteomes" id="UP000694388"/>
    </source>
</evidence>
<dbReference type="InterPro" id="IPR003598">
    <property type="entry name" value="Ig_sub2"/>
</dbReference>
<dbReference type="GeneTree" id="ENSGT00940000165528"/>
<dbReference type="InterPro" id="IPR003591">
    <property type="entry name" value="Leu-rich_rpt_typical-subtyp"/>
</dbReference>
<dbReference type="PANTHER" id="PTHR24366">
    <property type="entry name" value="IG(IMMUNOGLOBULIN) AND LRR(LEUCINE RICH REPEAT) DOMAINS"/>
    <property type="match status" value="1"/>
</dbReference>
<evidence type="ECO:0000256" key="5">
    <source>
        <dbReference type="ARBA" id="ARBA00022737"/>
    </source>
</evidence>
<dbReference type="AlphaFoldDB" id="A0A8C4QXV3"/>
<evidence type="ECO:0000256" key="9">
    <source>
        <dbReference type="ARBA" id="ARBA00023180"/>
    </source>
</evidence>
<organism evidence="14 15">
    <name type="scientific">Eptatretus burgeri</name>
    <name type="common">Inshore hagfish</name>
    <dbReference type="NCBI Taxonomy" id="7764"/>
    <lineage>
        <taxon>Eukaryota</taxon>
        <taxon>Metazoa</taxon>
        <taxon>Chordata</taxon>
        <taxon>Craniata</taxon>
        <taxon>Vertebrata</taxon>
        <taxon>Cyclostomata</taxon>
        <taxon>Myxini</taxon>
        <taxon>Myxiniformes</taxon>
        <taxon>Myxinidae</taxon>
        <taxon>Eptatretinae</taxon>
        <taxon>Eptatretus</taxon>
    </lineage>
</organism>
<keyword evidence="6 12" id="KW-1133">Transmembrane helix</keyword>
<dbReference type="InterPro" id="IPR000483">
    <property type="entry name" value="Cys-rich_flank_reg_C"/>
</dbReference>
<dbReference type="Pfam" id="PF00560">
    <property type="entry name" value="LRR_1"/>
    <property type="match status" value="1"/>
</dbReference>
<dbReference type="SMART" id="SM00408">
    <property type="entry name" value="IGc2"/>
    <property type="match status" value="1"/>
</dbReference>
<keyword evidence="7 12" id="KW-0472">Membrane</keyword>
<evidence type="ECO:0000313" key="14">
    <source>
        <dbReference type="Ensembl" id="ENSEBUP00000021260.1"/>
    </source>
</evidence>
<evidence type="ECO:0000256" key="3">
    <source>
        <dbReference type="ARBA" id="ARBA00022692"/>
    </source>
</evidence>
<feature type="transmembrane region" description="Helical" evidence="12">
    <location>
        <begin position="782"/>
        <end position="808"/>
    </location>
</feature>
<accession>A0A8C4QXV3</accession>
<proteinExistence type="predicted"/>
<dbReference type="Gene3D" id="2.60.40.10">
    <property type="entry name" value="Immunoglobulins"/>
    <property type="match status" value="1"/>
</dbReference>